<evidence type="ECO:0000313" key="3">
    <source>
        <dbReference type="Proteomes" id="UP001174136"/>
    </source>
</evidence>
<gene>
    <name evidence="2" type="primary">ZMYM1_15</name>
    <name evidence="2" type="ORF">N1851_010582</name>
</gene>
<reference evidence="2" key="1">
    <citation type="journal article" date="2023" name="Front. Mar. Sci.">
        <title>A new Merluccius polli reference genome to investigate the effects of global change in West African waters.</title>
        <authorList>
            <person name="Mateo J.L."/>
            <person name="Blanco-Fernandez C."/>
            <person name="Garcia-Vazquez E."/>
            <person name="Machado-Schiaffino G."/>
        </authorList>
    </citation>
    <scope>NUCLEOTIDE SEQUENCE</scope>
    <source>
        <strain evidence="2">C29</strain>
        <tissue evidence="2">Fin</tissue>
    </source>
</reference>
<dbReference type="InterPro" id="IPR025398">
    <property type="entry name" value="DUF4371"/>
</dbReference>
<evidence type="ECO:0000313" key="2">
    <source>
        <dbReference type="EMBL" id="KAK0148975.1"/>
    </source>
</evidence>
<accession>A0AA47MZB2</accession>
<comment type="caution">
    <text evidence="2">The sequence shown here is derived from an EMBL/GenBank/DDBJ whole genome shotgun (WGS) entry which is preliminary data.</text>
</comment>
<name>A0AA47MZB2_MERPO</name>
<proteinExistence type="predicted"/>
<dbReference type="EMBL" id="JAOPHQ010001990">
    <property type="protein sequence ID" value="KAK0148975.1"/>
    <property type="molecule type" value="Genomic_DNA"/>
</dbReference>
<sequence>MKDWKHINQRVEEHERSNMHRVCAEAYFLRASKADIASLLHGPQVVAHRHQVRKRRQVLERVVDIVKLIGKRGLSYRGTQFEAAYTLDDMSIDHGTFLELVILLGKYDVCMKEHLSECIEKSTRMHETHCKGRGSAVTFLSKTTVNLVISAVQHLIQEVIAKEVTEAGMFSVQIDTTQDITSQEQCSIVLRYVKDTVQERLLAVVKCEATTGQYFVQMLVDVMEKYKLEISNCISNATDGASNMQGQYRGFATLLSSKAPNQVHVWCYAHVLNLVLTDRTAVSISSGSLFSLLNDIAVFFRESYQRMNVWEQGSHDSRHRRLSMIGETRWWAKDVALKKIFGSFAKPQQCVYVDVLRTLEVIEAKENLKSSVRVKARGYLESLMRYETVLTAVTTPLSKYLQTRGLDILSAHRMVLTTEESLRNMARDFESVKQAADGFVQFANEKLTEEQCDLEVEEMLPEKRTRKKKMMAGEMVKVMRFSQMPAVPMKRMYITGSWTLLQRASTGAF</sequence>
<evidence type="ECO:0000259" key="1">
    <source>
        <dbReference type="Pfam" id="PF14291"/>
    </source>
</evidence>
<feature type="domain" description="DUF4371" evidence="1">
    <location>
        <begin position="55"/>
        <end position="250"/>
    </location>
</feature>
<keyword evidence="3" id="KW-1185">Reference proteome</keyword>
<dbReference type="PANTHER" id="PTHR45749">
    <property type="match status" value="1"/>
</dbReference>
<dbReference type="AlphaFoldDB" id="A0AA47MZB2"/>
<dbReference type="SUPFAM" id="SSF53098">
    <property type="entry name" value="Ribonuclease H-like"/>
    <property type="match status" value="1"/>
</dbReference>
<dbReference type="Pfam" id="PF14291">
    <property type="entry name" value="DUF4371"/>
    <property type="match status" value="1"/>
</dbReference>
<dbReference type="InterPro" id="IPR012337">
    <property type="entry name" value="RNaseH-like_sf"/>
</dbReference>
<protein>
    <submittedName>
        <fullName evidence="2">Zinc finger MYM-type protein 1</fullName>
    </submittedName>
</protein>
<dbReference type="Proteomes" id="UP001174136">
    <property type="component" value="Unassembled WGS sequence"/>
</dbReference>
<organism evidence="2 3">
    <name type="scientific">Merluccius polli</name>
    <name type="common">Benguela hake</name>
    <name type="synonym">Merluccius cadenati</name>
    <dbReference type="NCBI Taxonomy" id="89951"/>
    <lineage>
        <taxon>Eukaryota</taxon>
        <taxon>Metazoa</taxon>
        <taxon>Chordata</taxon>
        <taxon>Craniata</taxon>
        <taxon>Vertebrata</taxon>
        <taxon>Euteleostomi</taxon>
        <taxon>Actinopterygii</taxon>
        <taxon>Neopterygii</taxon>
        <taxon>Teleostei</taxon>
        <taxon>Neoteleostei</taxon>
        <taxon>Acanthomorphata</taxon>
        <taxon>Zeiogadaria</taxon>
        <taxon>Gadariae</taxon>
        <taxon>Gadiformes</taxon>
        <taxon>Gadoidei</taxon>
        <taxon>Merlucciidae</taxon>
        <taxon>Merluccius</taxon>
    </lineage>
</organism>
<dbReference type="PANTHER" id="PTHR45749:SF21">
    <property type="entry name" value="DUF4371 DOMAIN-CONTAINING PROTEIN"/>
    <property type="match status" value="1"/>
</dbReference>